<proteinExistence type="predicted"/>
<protein>
    <submittedName>
        <fullName evidence="2">Uncharacterized protein</fullName>
    </submittedName>
</protein>
<evidence type="ECO:0000313" key="3">
    <source>
        <dbReference type="Proteomes" id="UP001234178"/>
    </source>
</evidence>
<keyword evidence="1" id="KW-1133">Transmembrane helix</keyword>
<dbReference type="EMBL" id="JAOYFB010000036">
    <property type="protein sequence ID" value="KAK4021048.1"/>
    <property type="molecule type" value="Genomic_DNA"/>
</dbReference>
<feature type="transmembrane region" description="Helical" evidence="1">
    <location>
        <begin position="9"/>
        <end position="26"/>
    </location>
</feature>
<organism evidence="2 3">
    <name type="scientific">Daphnia magna</name>
    <dbReference type="NCBI Taxonomy" id="35525"/>
    <lineage>
        <taxon>Eukaryota</taxon>
        <taxon>Metazoa</taxon>
        <taxon>Ecdysozoa</taxon>
        <taxon>Arthropoda</taxon>
        <taxon>Crustacea</taxon>
        <taxon>Branchiopoda</taxon>
        <taxon>Diplostraca</taxon>
        <taxon>Cladocera</taxon>
        <taxon>Anomopoda</taxon>
        <taxon>Daphniidae</taxon>
        <taxon>Daphnia</taxon>
    </lineage>
</organism>
<keyword evidence="1" id="KW-0812">Transmembrane</keyword>
<reference evidence="2 3" key="1">
    <citation type="journal article" date="2023" name="Nucleic Acids Res.">
        <title>The hologenome of Daphnia magna reveals possible DNA methylation and microbiome-mediated evolution of the host genome.</title>
        <authorList>
            <person name="Chaturvedi A."/>
            <person name="Li X."/>
            <person name="Dhandapani V."/>
            <person name="Marshall H."/>
            <person name="Kissane S."/>
            <person name="Cuenca-Cambronero M."/>
            <person name="Asole G."/>
            <person name="Calvet F."/>
            <person name="Ruiz-Romero M."/>
            <person name="Marangio P."/>
            <person name="Guigo R."/>
            <person name="Rago D."/>
            <person name="Mirbahai L."/>
            <person name="Eastwood N."/>
            <person name="Colbourne J.K."/>
            <person name="Zhou J."/>
            <person name="Mallon E."/>
            <person name="Orsini L."/>
        </authorList>
    </citation>
    <scope>NUCLEOTIDE SEQUENCE [LARGE SCALE GENOMIC DNA]</scope>
    <source>
        <strain evidence="2">LRV0_1</strain>
    </source>
</reference>
<sequence>MAKRADRHFVWFCCNAYFVFALLVGLPQTGATDGRPFLVFGGTDERVIDSTGYLKDVLIPLIPPADIRC</sequence>
<evidence type="ECO:0000313" key="2">
    <source>
        <dbReference type="EMBL" id="KAK4021048.1"/>
    </source>
</evidence>
<accession>A0ABR0A7C9</accession>
<dbReference type="Proteomes" id="UP001234178">
    <property type="component" value="Unassembled WGS sequence"/>
</dbReference>
<name>A0ABR0A7C9_9CRUS</name>
<comment type="caution">
    <text evidence="2">The sequence shown here is derived from an EMBL/GenBank/DDBJ whole genome shotgun (WGS) entry which is preliminary data.</text>
</comment>
<keyword evidence="1" id="KW-0472">Membrane</keyword>
<keyword evidence="3" id="KW-1185">Reference proteome</keyword>
<gene>
    <name evidence="2" type="ORF">OUZ56_002982</name>
</gene>
<evidence type="ECO:0000256" key="1">
    <source>
        <dbReference type="SAM" id="Phobius"/>
    </source>
</evidence>